<gene>
    <name evidence="2" type="ORF">QYE76_013546</name>
</gene>
<dbReference type="Pfam" id="PF24523">
    <property type="entry name" value="DUF7595"/>
    <property type="match status" value="1"/>
</dbReference>
<feature type="domain" description="DUF7595" evidence="1">
    <location>
        <begin position="89"/>
        <end position="396"/>
    </location>
</feature>
<dbReference type="AlphaFoldDB" id="A0AAD8U335"/>
<dbReference type="Proteomes" id="UP001231189">
    <property type="component" value="Unassembled WGS sequence"/>
</dbReference>
<reference evidence="2" key="1">
    <citation type="submission" date="2023-07" db="EMBL/GenBank/DDBJ databases">
        <title>A chromosome-level genome assembly of Lolium multiflorum.</title>
        <authorList>
            <person name="Chen Y."/>
            <person name="Copetti D."/>
            <person name="Kolliker R."/>
            <person name="Studer B."/>
        </authorList>
    </citation>
    <scope>NUCLEOTIDE SEQUENCE</scope>
    <source>
        <strain evidence="2">02402/16</strain>
        <tissue evidence="2">Leaf</tissue>
    </source>
</reference>
<evidence type="ECO:0000313" key="2">
    <source>
        <dbReference type="EMBL" id="KAK1696849.1"/>
    </source>
</evidence>
<dbReference type="SUPFAM" id="SSF81383">
    <property type="entry name" value="F-box domain"/>
    <property type="match status" value="1"/>
</dbReference>
<proteinExistence type="predicted"/>
<dbReference type="InterPro" id="IPR056016">
    <property type="entry name" value="DUF7595"/>
</dbReference>
<dbReference type="PANTHER" id="PTHR35828:SF22">
    <property type="entry name" value="OS10G0103633 PROTEIN"/>
    <property type="match status" value="1"/>
</dbReference>
<accession>A0AAD8U335</accession>
<dbReference type="EMBL" id="JAUUTY010000001">
    <property type="protein sequence ID" value="KAK1696849.1"/>
    <property type="molecule type" value="Genomic_DNA"/>
</dbReference>
<evidence type="ECO:0000313" key="3">
    <source>
        <dbReference type="Proteomes" id="UP001231189"/>
    </source>
</evidence>
<name>A0AAD8U335_LOLMU</name>
<dbReference type="InterPro" id="IPR036047">
    <property type="entry name" value="F-box-like_dom_sf"/>
</dbReference>
<sequence length="399" mass="44863">MDAPPAATDWTLPSDLILEIAGRSDISTVVAFTLACKLLRRDILSPSFIAHLTQRGGIVPPCILAYLHSHDDVEDPPAASAFLNRHIYPSVSRFADDLLAEHVPLTSRGGLVLFRRRRISDKLYKLCVYDIFSGHRTLFSDPLNAAPKYRPWLTRYVLLTAADGIDCSFLLFVLDRVTVPGDIYTSTIEIHTASSMSSTWTTAITSRSNSIFFSQLCQGMHGNIVVLQGGVIHWLVRKRGEIVSYNVCTTEQGTIKLPCPVIGFDRPLHLGSYYSHDGKKLLRLFTYNKFEISVWNQLPNGDWASEAAKIDIQEKLQSLDPHGQPYQNMVVQFECSSEKNNIVLLHIKTYSGNLRRPTMLIILDLETKEMCEEQHRPTSSSMLLEIDISSRLRAMKVSP</sequence>
<dbReference type="PANTHER" id="PTHR35828">
    <property type="entry name" value="OS08G0203800 PROTEIN-RELATED"/>
    <property type="match status" value="1"/>
</dbReference>
<organism evidence="2 3">
    <name type="scientific">Lolium multiflorum</name>
    <name type="common">Italian ryegrass</name>
    <name type="synonym">Lolium perenne subsp. multiflorum</name>
    <dbReference type="NCBI Taxonomy" id="4521"/>
    <lineage>
        <taxon>Eukaryota</taxon>
        <taxon>Viridiplantae</taxon>
        <taxon>Streptophyta</taxon>
        <taxon>Embryophyta</taxon>
        <taxon>Tracheophyta</taxon>
        <taxon>Spermatophyta</taxon>
        <taxon>Magnoliopsida</taxon>
        <taxon>Liliopsida</taxon>
        <taxon>Poales</taxon>
        <taxon>Poaceae</taxon>
        <taxon>BOP clade</taxon>
        <taxon>Pooideae</taxon>
        <taxon>Poodae</taxon>
        <taxon>Poeae</taxon>
        <taxon>Poeae Chloroplast Group 2 (Poeae type)</taxon>
        <taxon>Loliodinae</taxon>
        <taxon>Loliinae</taxon>
        <taxon>Lolium</taxon>
    </lineage>
</organism>
<protein>
    <recommendedName>
        <fullName evidence="1">DUF7595 domain-containing protein</fullName>
    </recommendedName>
</protein>
<keyword evidence="3" id="KW-1185">Reference proteome</keyword>
<evidence type="ECO:0000259" key="1">
    <source>
        <dbReference type="Pfam" id="PF24523"/>
    </source>
</evidence>
<comment type="caution">
    <text evidence="2">The sequence shown here is derived from an EMBL/GenBank/DDBJ whole genome shotgun (WGS) entry which is preliminary data.</text>
</comment>